<comment type="caution">
    <text evidence="2">The sequence shown here is derived from an EMBL/GenBank/DDBJ whole genome shotgun (WGS) entry which is preliminary data.</text>
</comment>
<name>A0A9P6B995_9AGAM</name>
<feature type="region of interest" description="Disordered" evidence="1">
    <location>
        <begin position="30"/>
        <end position="67"/>
    </location>
</feature>
<evidence type="ECO:0000313" key="2">
    <source>
        <dbReference type="EMBL" id="KAF9520114.1"/>
    </source>
</evidence>
<keyword evidence="3" id="KW-1185">Reference proteome</keyword>
<evidence type="ECO:0000313" key="3">
    <source>
        <dbReference type="Proteomes" id="UP000886523"/>
    </source>
</evidence>
<gene>
    <name evidence="2" type="ORF">BS47DRAFT_1336470</name>
</gene>
<proteinExistence type="predicted"/>
<dbReference type="AlphaFoldDB" id="A0A9P6B995"/>
<accession>A0A9P6B995</accession>
<dbReference type="Proteomes" id="UP000886523">
    <property type="component" value="Unassembled WGS sequence"/>
</dbReference>
<dbReference type="EMBL" id="MU128914">
    <property type="protein sequence ID" value="KAF9520114.1"/>
    <property type="molecule type" value="Genomic_DNA"/>
</dbReference>
<organism evidence="2 3">
    <name type="scientific">Hydnum rufescens UP504</name>
    <dbReference type="NCBI Taxonomy" id="1448309"/>
    <lineage>
        <taxon>Eukaryota</taxon>
        <taxon>Fungi</taxon>
        <taxon>Dikarya</taxon>
        <taxon>Basidiomycota</taxon>
        <taxon>Agaricomycotina</taxon>
        <taxon>Agaricomycetes</taxon>
        <taxon>Cantharellales</taxon>
        <taxon>Hydnaceae</taxon>
        <taxon>Hydnum</taxon>
    </lineage>
</organism>
<sequence length="67" mass="7224">MNHAPRTCKGQCTTARRGCQEFIKTERREINTGGDGEGKIISGSVDAVHPLKNPDPMSTGGSRKQLV</sequence>
<protein>
    <submittedName>
        <fullName evidence="2">Uncharacterized protein</fullName>
    </submittedName>
</protein>
<reference evidence="2" key="1">
    <citation type="journal article" date="2020" name="Nat. Commun.">
        <title>Large-scale genome sequencing of mycorrhizal fungi provides insights into the early evolution of symbiotic traits.</title>
        <authorList>
            <person name="Miyauchi S."/>
            <person name="Kiss E."/>
            <person name="Kuo A."/>
            <person name="Drula E."/>
            <person name="Kohler A."/>
            <person name="Sanchez-Garcia M."/>
            <person name="Morin E."/>
            <person name="Andreopoulos B."/>
            <person name="Barry K.W."/>
            <person name="Bonito G."/>
            <person name="Buee M."/>
            <person name="Carver A."/>
            <person name="Chen C."/>
            <person name="Cichocki N."/>
            <person name="Clum A."/>
            <person name="Culley D."/>
            <person name="Crous P.W."/>
            <person name="Fauchery L."/>
            <person name="Girlanda M."/>
            <person name="Hayes R.D."/>
            <person name="Keri Z."/>
            <person name="LaButti K."/>
            <person name="Lipzen A."/>
            <person name="Lombard V."/>
            <person name="Magnuson J."/>
            <person name="Maillard F."/>
            <person name="Murat C."/>
            <person name="Nolan M."/>
            <person name="Ohm R.A."/>
            <person name="Pangilinan J."/>
            <person name="Pereira M.F."/>
            <person name="Perotto S."/>
            <person name="Peter M."/>
            <person name="Pfister S."/>
            <person name="Riley R."/>
            <person name="Sitrit Y."/>
            <person name="Stielow J.B."/>
            <person name="Szollosi G."/>
            <person name="Zifcakova L."/>
            <person name="Stursova M."/>
            <person name="Spatafora J.W."/>
            <person name="Tedersoo L."/>
            <person name="Vaario L.M."/>
            <person name="Yamada A."/>
            <person name="Yan M."/>
            <person name="Wang P."/>
            <person name="Xu J."/>
            <person name="Bruns T."/>
            <person name="Baldrian P."/>
            <person name="Vilgalys R."/>
            <person name="Dunand C."/>
            <person name="Henrissat B."/>
            <person name="Grigoriev I.V."/>
            <person name="Hibbett D."/>
            <person name="Nagy L.G."/>
            <person name="Martin F.M."/>
        </authorList>
    </citation>
    <scope>NUCLEOTIDE SEQUENCE</scope>
    <source>
        <strain evidence="2">UP504</strain>
    </source>
</reference>
<evidence type="ECO:0000256" key="1">
    <source>
        <dbReference type="SAM" id="MobiDB-lite"/>
    </source>
</evidence>